<organism evidence="1 2">
    <name type="scientific">Bathymodiolus azoricus thioautotrophic gill symbiont</name>
    <dbReference type="NCBI Taxonomy" id="235205"/>
    <lineage>
        <taxon>Bacteria</taxon>
        <taxon>Pseudomonadati</taxon>
        <taxon>Pseudomonadota</taxon>
        <taxon>Gammaproteobacteria</taxon>
        <taxon>sulfur-oxidizing symbionts</taxon>
    </lineage>
</organism>
<sequence length="431" mass="46123">MSASYINNFLNRTVLLTAFFFTALFTTVHATDINLALGKPATQSSNYNTTLYHASQAVNGDTKGVWYTNSITHTQKEQGAWWQVDLGSKKNINQIIIYNRTDCCVDRLSNYQVSVSNTADFSTRVYRKDFHVTPNPKKIIKLGTQGKQGRYVRIQLLDKNYLSLAEVQVMGVDLLRFSEVDYSSYFNDFDGLNNTPNYPNKEAFATLKADGSITAWGSSSYGGTDAPTDSGYTKIYSTRSAFAALKADGSIIAWGESNSGGANAPTDSGYTDIYSTSSAFAAFKADGSITAWGNSDNGGTGAPMDKGFTKIHSTFNAFAALKADGSITVWGSGYYGGADAPTDNGYTKIYSTSSAFAALKSDGSITAWGNSNYGGTGAPTDNGYTKIYSTGFAFAALKADGSITVWGYSGYGGAGAPTDNGYIKIYPATYA</sequence>
<keyword evidence="2" id="KW-1185">Reference proteome</keyword>
<proteinExistence type="predicted"/>
<dbReference type="EMBL" id="CAESAP020000350">
    <property type="protein sequence ID" value="CAB5506969.1"/>
    <property type="molecule type" value="Genomic_DNA"/>
</dbReference>
<gene>
    <name evidence="1" type="ORF">AZO1586R_2213</name>
</gene>
<name>A0ACA8ZSR5_9GAMM</name>
<dbReference type="Proteomes" id="UP000635628">
    <property type="component" value="Unassembled WGS sequence"/>
</dbReference>
<accession>A0ACA8ZSR5</accession>
<evidence type="ECO:0000313" key="1">
    <source>
        <dbReference type="EMBL" id="CAB5506969.1"/>
    </source>
</evidence>
<feature type="non-terminal residue" evidence="1">
    <location>
        <position position="431"/>
    </location>
</feature>
<protein>
    <submittedName>
        <fullName evidence="1">Lipoprotein</fullName>
    </submittedName>
</protein>
<evidence type="ECO:0000313" key="2">
    <source>
        <dbReference type="Proteomes" id="UP000635628"/>
    </source>
</evidence>
<reference evidence="1" key="1">
    <citation type="submission" date="2020-05" db="EMBL/GenBank/DDBJ databases">
        <authorList>
            <person name="Petersen J."/>
            <person name="Sayavedra L."/>
        </authorList>
    </citation>
    <scope>NUCLEOTIDE SEQUENCE</scope>
    <source>
        <strain evidence="1">B azoricus SOX Menez Gwen</strain>
    </source>
</reference>
<keyword evidence="1" id="KW-0449">Lipoprotein</keyword>
<comment type="caution">
    <text evidence="1">The sequence shown here is derived from an EMBL/GenBank/DDBJ whole genome shotgun (WGS) entry which is preliminary data.</text>
</comment>